<keyword evidence="3" id="KW-1185">Reference proteome</keyword>
<dbReference type="EMBL" id="FOUY01000027">
    <property type="protein sequence ID" value="SFO01361.1"/>
    <property type="molecule type" value="Genomic_DNA"/>
</dbReference>
<gene>
    <name evidence="2" type="ORF">SAMN05216207_102724</name>
</gene>
<dbReference type="OrthoDB" id="8224664at2"/>
<feature type="transmembrane region" description="Helical" evidence="1">
    <location>
        <begin position="118"/>
        <end position="141"/>
    </location>
</feature>
<dbReference type="AlphaFoldDB" id="A0A1I5DRF5"/>
<feature type="transmembrane region" description="Helical" evidence="1">
    <location>
        <begin position="174"/>
        <end position="192"/>
    </location>
</feature>
<organism evidence="2 3">
    <name type="scientific">Pseudonocardia ammonioxydans</name>
    <dbReference type="NCBI Taxonomy" id="260086"/>
    <lineage>
        <taxon>Bacteria</taxon>
        <taxon>Bacillati</taxon>
        <taxon>Actinomycetota</taxon>
        <taxon>Actinomycetes</taxon>
        <taxon>Pseudonocardiales</taxon>
        <taxon>Pseudonocardiaceae</taxon>
        <taxon>Pseudonocardia</taxon>
    </lineage>
</organism>
<keyword evidence="1" id="KW-0472">Membrane</keyword>
<accession>A0A1I5DRF5</accession>
<name>A0A1I5DRF5_PSUAM</name>
<evidence type="ECO:0000313" key="2">
    <source>
        <dbReference type="EMBL" id="SFO01361.1"/>
    </source>
</evidence>
<protein>
    <submittedName>
        <fullName evidence="2">Uncharacterized protein</fullName>
    </submittedName>
</protein>
<proteinExistence type="predicted"/>
<keyword evidence="1" id="KW-0812">Transmembrane</keyword>
<sequence length="216" mass="21463">MDRTVWGVAALGVAGVAFAAFPVLRPYVDGPQVWAHPLWVPAHLLGALGFALLVPGFAAVWARLRGTPGEGPAWAALLLAGAGAALVLPYFGAESYGLAALSGPGSEAVAEAIRMGPYAISTFGLGLLAVAAAGVAVLVAARRGGGGVPVTGAAVVAAGLVLYLPQFFGTPPLRIAHGVLLGVGCLLLAAGLRRSAVDVRHAGTGADRAAGDAHRV</sequence>
<keyword evidence="1" id="KW-1133">Transmembrane helix</keyword>
<feature type="transmembrane region" description="Helical" evidence="1">
    <location>
        <begin position="43"/>
        <end position="62"/>
    </location>
</feature>
<dbReference type="Proteomes" id="UP000199614">
    <property type="component" value="Unassembled WGS sequence"/>
</dbReference>
<reference evidence="2 3" key="1">
    <citation type="submission" date="2016-10" db="EMBL/GenBank/DDBJ databases">
        <authorList>
            <person name="de Groot N.N."/>
        </authorList>
    </citation>
    <scope>NUCLEOTIDE SEQUENCE [LARGE SCALE GENOMIC DNA]</scope>
    <source>
        <strain evidence="2 3">CGMCC 4.1877</strain>
    </source>
</reference>
<dbReference type="STRING" id="260086.SAMN05216207_102724"/>
<evidence type="ECO:0000256" key="1">
    <source>
        <dbReference type="SAM" id="Phobius"/>
    </source>
</evidence>
<dbReference type="RefSeq" id="WP_143105492.1">
    <property type="nucleotide sequence ID" value="NZ_FOUY01000027.1"/>
</dbReference>
<evidence type="ECO:0000313" key="3">
    <source>
        <dbReference type="Proteomes" id="UP000199614"/>
    </source>
</evidence>
<feature type="transmembrane region" description="Helical" evidence="1">
    <location>
        <begin position="74"/>
        <end position="92"/>
    </location>
</feature>
<feature type="transmembrane region" description="Helical" evidence="1">
    <location>
        <begin position="148"/>
        <end position="168"/>
    </location>
</feature>